<evidence type="ECO:0000313" key="1">
    <source>
        <dbReference type="EMBL" id="KAH9481667.1"/>
    </source>
</evidence>
<keyword evidence="2" id="KW-1185">Reference proteome</keyword>
<protein>
    <submittedName>
        <fullName evidence="1">Uncharacterized protein</fullName>
    </submittedName>
</protein>
<accession>A0ACB8H1W5</accession>
<evidence type="ECO:0000313" key="2">
    <source>
        <dbReference type="Proteomes" id="UP000664032"/>
    </source>
</evidence>
<comment type="caution">
    <text evidence="1">The sequence shown here is derived from an EMBL/GenBank/DDBJ whole genome shotgun (WGS) entry which is preliminary data.</text>
</comment>
<gene>
    <name evidence="1" type="ORF">JR316_0006194</name>
</gene>
<proteinExistence type="predicted"/>
<name>A0ACB8H1W5_PSICU</name>
<reference evidence="1" key="1">
    <citation type="submission" date="2021-10" db="EMBL/GenBank/DDBJ databases">
        <title>Psilocybe cubensis genome.</title>
        <authorList>
            <person name="Mckernan K.J."/>
            <person name="Crawford S."/>
            <person name="Trippe A."/>
            <person name="Kane L.T."/>
            <person name="Mclaughlin S."/>
        </authorList>
    </citation>
    <scope>NUCLEOTIDE SEQUENCE</scope>
    <source>
        <strain evidence="1">MGC-MH-2018</strain>
    </source>
</reference>
<organism evidence="1 2">
    <name type="scientific">Psilocybe cubensis</name>
    <name type="common">Psychedelic mushroom</name>
    <name type="synonym">Stropharia cubensis</name>
    <dbReference type="NCBI Taxonomy" id="181762"/>
    <lineage>
        <taxon>Eukaryota</taxon>
        <taxon>Fungi</taxon>
        <taxon>Dikarya</taxon>
        <taxon>Basidiomycota</taxon>
        <taxon>Agaricomycotina</taxon>
        <taxon>Agaricomycetes</taxon>
        <taxon>Agaricomycetidae</taxon>
        <taxon>Agaricales</taxon>
        <taxon>Agaricineae</taxon>
        <taxon>Strophariaceae</taxon>
        <taxon>Psilocybe</taxon>
    </lineage>
</organism>
<sequence length="125" mass="14730">MFLRMGYRGMSSDESDSEGNRFKVHLCPWRHPNVTQWLHAIDALGLAMRKNANLKQGSSQREREPSTKPGDPTRFVRGLPRNSYEPTWLDNPDHIQFDVRPTDEVYNFVHDREVYSYLLAHMQRQ</sequence>
<dbReference type="EMBL" id="JAFIQS020000005">
    <property type="protein sequence ID" value="KAH9481667.1"/>
    <property type="molecule type" value="Genomic_DNA"/>
</dbReference>
<dbReference type="Proteomes" id="UP000664032">
    <property type="component" value="Unassembled WGS sequence"/>
</dbReference>